<name>A0A4Y1MZB1_9PROT</name>
<sequence length="237" mass="25554">MAAFTHNTPGFDFTTLVDRAVQPGPDAALLALVSRANEAWSDRQSAYQDLKATKDRAARAKIMAAHNAVADRADDLSERVTATPAQTWDGMLAKVDLALLILGKEARRGPFSVGFAALVEIGEGVPAPFVSTPPAGILGHPDARMIVALDRLQDAAADFHSMARQHLRPGEFERRVRNLTAFYREELRPASAKAKTLDGVLAKAQHCLADPADPMHFFKLGMSCLRDFAALAAGRLA</sequence>
<accession>A0A4Y1MZB1</accession>
<dbReference type="EMBL" id="CP025189">
    <property type="protein sequence ID" value="AWV23305.1"/>
    <property type="molecule type" value="Genomic_DNA"/>
</dbReference>
<proteinExistence type="predicted"/>
<reference evidence="1" key="1">
    <citation type="submission" date="2017-12" db="EMBL/GenBank/DDBJ databases">
        <authorList>
            <person name="Martens C."/>
            <person name="Dahlstrom E."/>
            <person name="Barbian K."/>
            <person name="Sykora L."/>
            <person name="Ricklefs S."/>
            <person name="Bruno D."/>
            <person name="Anzick I."/>
            <person name="Myles I."/>
            <person name="Datta S.K."/>
        </authorList>
    </citation>
    <scope>NUCLEOTIDE SEQUENCE</scope>
    <source>
        <strain evidence="1">AD2</strain>
    </source>
</reference>
<dbReference type="AlphaFoldDB" id="A0A4Y1MZB1"/>
<dbReference type="RefSeq" id="WP_397540495.1">
    <property type="nucleotide sequence ID" value="NZ_CP025189.1"/>
</dbReference>
<organism evidence="1">
    <name type="scientific">Roseomonas mucosa</name>
    <dbReference type="NCBI Taxonomy" id="207340"/>
    <lineage>
        <taxon>Bacteria</taxon>
        <taxon>Pseudomonadati</taxon>
        <taxon>Pseudomonadota</taxon>
        <taxon>Alphaproteobacteria</taxon>
        <taxon>Acetobacterales</taxon>
        <taxon>Roseomonadaceae</taxon>
        <taxon>Roseomonas</taxon>
    </lineage>
</organism>
<evidence type="ECO:0000313" key="1">
    <source>
        <dbReference type="EMBL" id="AWV23305.1"/>
    </source>
</evidence>
<gene>
    <name evidence="1" type="ORF">RADP37_05376</name>
</gene>
<protein>
    <submittedName>
        <fullName evidence="1">Uncharacterized protein</fullName>
    </submittedName>
</protein>